<dbReference type="RefSeq" id="WP_343050616.1">
    <property type="nucleotide sequence ID" value="NZ_BAAALK010000002.1"/>
</dbReference>
<gene>
    <name evidence="3" type="ORF">HNR11_001519</name>
</gene>
<organism evidence="3 4">
    <name type="scientific">Nesterenkonia sandarakina</name>
    <dbReference type="NCBI Taxonomy" id="272918"/>
    <lineage>
        <taxon>Bacteria</taxon>
        <taxon>Bacillati</taxon>
        <taxon>Actinomycetota</taxon>
        <taxon>Actinomycetes</taxon>
        <taxon>Micrococcales</taxon>
        <taxon>Micrococcaceae</taxon>
        <taxon>Nesterenkonia</taxon>
    </lineage>
</organism>
<proteinExistence type="predicted"/>
<dbReference type="Proteomes" id="UP000560069">
    <property type="component" value="Unassembled WGS sequence"/>
</dbReference>
<dbReference type="Pfam" id="PF01636">
    <property type="entry name" value="APH"/>
    <property type="match status" value="1"/>
</dbReference>
<sequence length="575" mass="61397">MRWTSMELAALATAAVPGLSPTGVAAAADDARDFTSAVVIDSEGHRWRIRSPQHQEAAMRLETELQVLRGFSTGIRAELPFRVPSVAGAVRRGEMRTFVYNHLPGTSFELSELAQQSPTVIEDIGRTIAAIHDLDEAVVDNADLPRYSAERYRQRRLNELDQAATTGEIPALLLRRWEHAMEDRELWRFTPAVTHGDLHEDSLLIEGERVMAVTGWTDLHSGDPADDFAWLTAAGDVEFTEKVLAAYRRHRTGEVDEHLMRRAALTAEFALAQWLVRGHASENPEMIAEAKSLLEQLKVDIETYGGQPIALTPLEGEEPAAAAEVQDSRPVARAGAAATVADTGEWAESGEDDDEPAVITDAGAEQTGQDRGHHPDHDSDSDHVHHQGVSEDDGATGKVPAFAARPLPGDEPTGSTPVVSDQRVAHQPVADQAAAYEPLPEQIFEEEDEGDLPIHPDAASERRAKEKHFFPGVGSASSAASTGSASSAQSARSAQSAQSAASAQSVAPVADDYPQSNEAAASPASSASPSSSGSPNSPESPDSPASADSPASPETDEHGDESIYQRHPGLRPPTG</sequence>
<accession>A0A7Z0J370</accession>
<dbReference type="SUPFAM" id="SSF56112">
    <property type="entry name" value="Protein kinase-like (PK-like)"/>
    <property type="match status" value="1"/>
</dbReference>
<feature type="domain" description="Aminoglycoside phosphotransferase" evidence="2">
    <location>
        <begin position="38"/>
        <end position="251"/>
    </location>
</feature>
<evidence type="ECO:0000259" key="2">
    <source>
        <dbReference type="Pfam" id="PF01636"/>
    </source>
</evidence>
<dbReference type="GO" id="GO:0016301">
    <property type="term" value="F:kinase activity"/>
    <property type="evidence" value="ECO:0007669"/>
    <property type="project" value="UniProtKB-KW"/>
</dbReference>
<feature type="compositionally biased region" description="Basic and acidic residues" evidence="1">
    <location>
        <begin position="368"/>
        <end position="389"/>
    </location>
</feature>
<comment type="caution">
    <text evidence="3">The sequence shown here is derived from an EMBL/GenBank/DDBJ whole genome shotgun (WGS) entry which is preliminary data.</text>
</comment>
<name>A0A7Z0J370_9MICC</name>
<dbReference type="EMBL" id="JACCFQ010000001">
    <property type="protein sequence ID" value="NYJ16985.1"/>
    <property type="molecule type" value="Genomic_DNA"/>
</dbReference>
<keyword evidence="4" id="KW-1185">Reference proteome</keyword>
<feature type="compositionally biased region" description="Low complexity" evidence="1">
    <location>
        <begin position="516"/>
        <end position="553"/>
    </location>
</feature>
<dbReference type="InterPro" id="IPR011009">
    <property type="entry name" value="Kinase-like_dom_sf"/>
</dbReference>
<feature type="region of interest" description="Disordered" evidence="1">
    <location>
        <begin position="317"/>
        <end position="575"/>
    </location>
</feature>
<evidence type="ECO:0000313" key="3">
    <source>
        <dbReference type="EMBL" id="NYJ16985.1"/>
    </source>
</evidence>
<dbReference type="Gene3D" id="3.90.1200.10">
    <property type="match status" value="1"/>
</dbReference>
<feature type="compositionally biased region" description="Low complexity" evidence="1">
    <location>
        <begin position="475"/>
        <end position="507"/>
    </location>
</feature>
<protein>
    <submittedName>
        <fullName evidence="3">Aminoglycoside phosphotransferase (APT) family kinase protein</fullName>
    </submittedName>
</protein>
<dbReference type="AlphaFoldDB" id="A0A7Z0J370"/>
<dbReference type="InterPro" id="IPR002575">
    <property type="entry name" value="Aminoglycoside_PTrfase"/>
</dbReference>
<keyword evidence="3" id="KW-0808">Transferase</keyword>
<keyword evidence="3" id="KW-0418">Kinase</keyword>
<feature type="compositionally biased region" description="Basic and acidic residues" evidence="1">
    <location>
        <begin position="452"/>
        <end position="469"/>
    </location>
</feature>
<evidence type="ECO:0000313" key="4">
    <source>
        <dbReference type="Proteomes" id="UP000560069"/>
    </source>
</evidence>
<reference evidence="3 4" key="1">
    <citation type="submission" date="2020-07" db="EMBL/GenBank/DDBJ databases">
        <title>Sequencing the genomes of 1000 actinobacteria strains.</title>
        <authorList>
            <person name="Klenk H.-P."/>
        </authorList>
    </citation>
    <scope>NUCLEOTIDE SEQUENCE [LARGE SCALE GENOMIC DNA]</scope>
    <source>
        <strain evidence="3 4">DSM 15664</strain>
    </source>
</reference>
<evidence type="ECO:0000256" key="1">
    <source>
        <dbReference type="SAM" id="MobiDB-lite"/>
    </source>
</evidence>
<feature type="compositionally biased region" description="Low complexity" evidence="1">
    <location>
        <begin position="331"/>
        <end position="344"/>
    </location>
</feature>